<accession>A0A4R7K8G3</accession>
<sequence>MGPYLTIDGRKHKTYIIAIVDDSSRAVMACAAFFEQNLNAVLSVFKTAVQRRGIPKKLFMDN</sequence>
<dbReference type="Proteomes" id="UP000295325">
    <property type="component" value="Unassembled WGS sequence"/>
</dbReference>
<dbReference type="GO" id="GO:0003676">
    <property type="term" value="F:nucleic acid binding"/>
    <property type="evidence" value="ECO:0007669"/>
    <property type="project" value="InterPro"/>
</dbReference>
<feature type="domain" description="Integrase catalytic" evidence="1">
    <location>
        <begin position="1"/>
        <end position="62"/>
    </location>
</feature>
<dbReference type="OrthoDB" id="9794201at2"/>
<dbReference type="AlphaFoldDB" id="A0A4R7K8G3"/>
<evidence type="ECO:0000313" key="3">
    <source>
        <dbReference type="Proteomes" id="UP000295325"/>
    </source>
</evidence>
<dbReference type="InterPro" id="IPR036397">
    <property type="entry name" value="RNaseH_sf"/>
</dbReference>
<dbReference type="SUPFAM" id="SSF53098">
    <property type="entry name" value="Ribonuclease H-like"/>
    <property type="match status" value="1"/>
</dbReference>
<gene>
    <name evidence="2" type="ORF">EDD71_13324</name>
</gene>
<name>A0A4R7K8G3_9CLOT</name>
<comment type="caution">
    <text evidence="2">The sequence shown here is derived from an EMBL/GenBank/DDBJ whole genome shotgun (WGS) entry which is preliminary data.</text>
</comment>
<evidence type="ECO:0000313" key="2">
    <source>
        <dbReference type="EMBL" id="TDT50278.1"/>
    </source>
</evidence>
<dbReference type="InterPro" id="IPR012337">
    <property type="entry name" value="RNaseH-like_sf"/>
</dbReference>
<feature type="non-terminal residue" evidence="2">
    <location>
        <position position="62"/>
    </location>
</feature>
<reference evidence="2 3" key="1">
    <citation type="submission" date="2019-03" db="EMBL/GenBank/DDBJ databases">
        <title>Genomic Encyclopedia of Type Strains, Phase IV (KMG-IV): sequencing the most valuable type-strain genomes for metagenomic binning, comparative biology and taxonomic classification.</title>
        <authorList>
            <person name="Goeker M."/>
        </authorList>
    </citation>
    <scope>NUCLEOTIDE SEQUENCE [LARGE SCALE GENOMIC DNA]</scope>
    <source>
        <strain evidence="2 3">DSM 24455</strain>
    </source>
</reference>
<keyword evidence="3" id="KW-1185">Reference proteome</keyword>
<evidence type="ECO:0000259" key="1">
    <source>
        <dbReference type="PROSITE" id="PS50994"/>
    </source>
</evidence>
<proteinExistence type="predicted"/>
<protein>
    <submittedName>
        <fullName evidence="2">Integrase-like protein</fullName>
    </submittedName>
</protein>
<organism evidence="2 3">
    <name type="scientific">Fonticella tunisiensis</name>
    <dbReference type="NCBI Taxonomy" id="1096341"/>
    <lineage>
        <taxon>Bacteria</taxon>
        <taxon>Bacillati</taxon>
        <taxon>Bacillota</taxon>
        <taxon>Clostridia</taxon>
        <taxon>Eubacteriales</taxon>
        <taxon>Clostridiaceae</taxon>
        <taxon>Fonticella</taxon>
    </lineage>
</organism>
<dbReference type="InterPro" id="IPR001584">
    <property type="entry name" value="Integrase_cat-core"/>
</dbReference>
<dbReference type="GO" id="GO:0015074">
    <property type="term" value="P:DNA integration"/>
    <property type="evidence" value="ECO:0007669"/>
    <property type="project" value="InterPro"/>
</dbReference>
<dbReference type="EMBL" id="SOAZ01000033">
    <property type="protein sequence ID" value="TDT50278.1"/>
    <property type="molecule type" value="Genomic_DNA"/>
</dbReference>
<dbReference type="Gene3D" id="3.30.420.10">
    <property type="entry name" value="Ribonuclease H-like superfamily/Ribonuclease H"/>
    <property type="match status" value="1"/>
</dbReference>
<dbReference type="PROSITE" id="PS50994">
    <property type="entry name" value="INTEGRASE"/>
    <property type="match status" value="1"/>
</dbReference>